<keyword evidence="3 5" id="KW-1133">Transmembrane helix</keyword>
<evidence type="ECO:0000259" key="6">
    <source>
        <dbReference type="Pfam" id="PF12698"/>
    </source>
</evidence>
<dbReference type="Proteomes" id="UP000660680">
    <property type="component" value="Unassembled WGS sequence"/>
</dbReference>
<dbReference type="RefSeq" id="WP_189211110.1">
    <property type="nucleotide sequence ID" value="NZ_BMRB01000002.1"/>
</dbReference>
<dbReference type="Pfam" id="PF12698">
    <property type="entry name" value="ABC2_membrane_3"/>
    <property type="match status" value="1"/>
</dbReference>
<sequence>MSALRLARTELRRITSGTLPRLAVLALVLVPLLYGSLYLYANADPYDRLDHIPAALVVEDTGDAGAKVAASLRESGAFDWHEVAAPEAVDGVRAGRYTFSLTLPADFTSALTSAEGETPRQGLITVTTNDANNYLVGTIADRVVAEVRRSVATEVGTAAAEKFLVGFGTIYDRTREAADGATRLTDGATQAGNGAAELAKGQRALLDGARSLAAGADKAATGAATLSDGLATLRAKTAQLPAQTRALADGAAQVAAGNEKVATAGEAVASAADRVVTRLDTEVEKHLREAGVPEDVIAETVGELRAPIDQANAQLQTTAADLRKLADGAGKVARGADTLADSTPALTQGIAKAADGGAALASGTADLRDGAVRLRDGEATAVDGADRLASGTRQVAGGAAELRDGLAAGLGEIPHPDAAARDAAARAIGDPVAVRTIGENAAGSYGAGLAPFFLGLATWIGAFVLFLLLRPLSSRALAAGHNAVRTALGGWLPAAALGVAQVVVMFGAVSFLVDIQRPLGALAFLALTTLAFTAIVHALNALLGAVGKFVALVVLILQLISAGGTFPWQTLPEALYPLHAALPMGYVVDGLRHLIYGGSLSGLGVDVGVLCAYLIGGLVVSTVAARRQRVWTPSRLRPELVL</sequence>
<dbReference type="PANTHER" id="PTHR43077:SF5">
    <property type="entry name" value="PHAGE INFECTION PROTEIN"/>
    <property type="match status" value="1"/>
</dbReference>
<proteinExistence type="predicted"/>
<evidence type="ECO:0000313" key="7">
    <source>
        <dbReference type="EMBL" id="GGS34468.1"/>
    </source>
</evidence>
<feature type="transmembrane region" description="Helical" evidence="5">
    <location>
        <begin position="445"/>
        <end position="469"/>
    </location>
</feature>
<dbReference type="NCBIfam" id="TIGR03061">
    <property type="entry name" value="pip_yhgE_Nterm"/>
    <property type="match status" value="1"/>
</dbReference>
<feature type="transmembrane region" description="Helical" evidence="5">
    <location>
        <begin position="519"/>
        <end position="542"/>
    </location>
</feature>
<dbReference type="InterPro" id="IPR013525">
    <property type="entry name" value="ABC2_TM"/>
</dbReference>
<dbReference type="InterPro" id="IPR017501">
    <property type="entry name" value="Phage_infect_YhgE_C"/>
</dbReference>
<dbReference type="AlphaFoldDB" id="A0A918GFM8"/>
<dbReference type="EMBL" id="BMRB01000002">
    <property type="protein sequence ID" value="GGS34468.1"/>
    <property type="molecule type" value="Genomic_DNA"/>
</dbReference>
<comment type="caution">
    <text evidence="7">The sequence shown here is derived from an EMBL/GenBank/DDBJ whole genome shotgun (WGS) entry which is preliminary data.</text>
</comment>
<comment type="subcellular location">
    <subcellularLocation>
        <location evidence="1">Membrane</location>
        <topology evidence="1">Multi-pass membrane protein</topology>
    </subcellularLocation>
</comment>
<dbReference type="InterPro" id="IPR017500">
    <property type="entry name" value="Phage_infect_YhgE_N"/>
</dbReference>
<dbReference type="PANTHER" id="PTHR43077">
    <property type="entry name" value="TRANSPORT PERMEASE YVFS-RELATED"/>
    <property type="match status" value="1"/>
</dbReference>
<evidence type="ECO:0000256" key="5">
    <source>
        <dbReference type="SAM" id="Phobius"/>
    </source>
</evidence>
<reference evidence="7" key="2">
    <citation type="submission" date="2020-09" db="EMBL/GenBank/DDBJ databases">
        <authorList>
            <person name="Sun Q."/>
            <person name="Ohkuma M."/>
        </authorList>
    </citation>
    <scope>NUCLEOTIDE SEQUENCE</scope>
    <source>
        <strain evidence="7">JCM 3276</strain>
    </source>
</reference>
<reference evidence="7" key="1">
    <citation type="journal article" date="2014" name="Int. J. Syst. Evol. Microbiol.">
        <title>Complete genome sequence of Corynebacterium casei LMG S-19264T (=DSM 44701T), isolated from a smear-ripened cheese.</title>
        <authorList>
            <consortium name="US DOE Joint Genome Institute (JGI-PGF)"/>
            <person name="Walter F."/>
            <person name="Albersmeier A."/>
            <person name="Kalinowski J."/>
            <person name="Ruckert C."/>
        </authorList>
    </citation>
    <scope>NUCLEOTIDE SEQUENCE</scope>
    <source>
        <strain evidence="7">JCM 3276</strain>
    </source>
</reference>
<dbReference type="GO" id="GO:0140359">
    <property type="term" value="F:ABC-type transporter activity"/>
    <property type="evidence" value="ECO:0007669"/>
    <property type="project" value="InterPro"/>
</dbReference>
<protein>
    <submittedName>
        <fullName evidence="7">ABC transporter</fullName>
    </submittedName>
</protein>
<evidence type="ECO:0000256" key="1">
    <source>
        <dbReference type="ARBA" id="ARBA00004141"/>
    </source>
</evidence>
<keyword evidence="8" id="KW-1185">Reference proteome</keyword>
<feature type="transmembrane region" description="Helical" evidence="5">
    <location>
        <begin position="21"/>
        <end position="41"/>
    </location>
</feature>
<dbReference type="GO" id="GO:0016020">
    <property type="term" value="C:membrane"/>
    <property type="evidence" value="ECO:0007669"/>
    <property type="project" value="UniProtKB-SubCell"/>
</dbReference>
<name>A0A918GFM8_9PSEU</name>
<dbReference type="Gene3D" id="3.40.1710.10">
    <property type="entry name" value="abc type-2 transporter like domain"/>
    <property type="match status" value="1"/>
</dbReference>
<gene>
    <name evidence="7" type="primary">yhgE</name>
    <name evidence="7" type="ORF">GCM10010171_31130</name>
</gene>
<evidence type="ECO:0000256" key="3">
    <source>
        <dbReference type="ARBA" id="ARBA00022989"/>
    </source>
</evidence>
<dbReference type="NCBIfam" id="TIGR03062">
    <property type="entry name" value="pip_yhgE_Cterm"/>
    <property type="match status" value="1"/>
</dbReference>
<evidence type="ECO:0000313" key="8">
    <source>
        <dbReference type="Proteomes" id="UP000660680"/>
    </source>
</evidence>
<feature type="transmembrane region" description="Helical" evidence="5">
    <location>
        <begin position="490"/>
        <end position="513"/>
    </location>
</feature>
<feature type="transmembrane region" description="Helical" evidence="5">
    <location>
        <begin position="607"/>
        <end position="625"/>
    </location>
</feature>
<evidence type="ECO:0000256" key="2">
    <source>
        <dbReference type="ARBA" id="ARBA00022692"/>
    </source>
</evidence>
<feature type="transmembrane region" description="Helical" evidence="5">
    <location>
        <begin position="549"/>
        <end position="568"/>
    </location>
</feature>
<dbReference type="InterPro" id="IPR051328">
    <property type="entry name" value="T7SS_ABC-Transporter"/>
</dbReference>
<organism evidence="7 8">
    <name type="scientific">Actinokineospora fastidiosa</name>
    <dbReference type="NCBI Taxonomy" id="1816"/>
    <lineage>
        <taxon>Bacteria</taxon>
        <taxon>Bacillati</taxon>
        <taxon>Actinomycetota</taxon>
        <taxon>Actinomycetes</taxon>
        <taxon>Pseudonocardiales</taxon>
        <taxon>Pseudonocardiaceae</taxon>
        <taxon>Actinokineospora</taxon>
    </lineage>
</organism>
<keyword evidence="2 5" id="KW-0812">Transmembrane</keyword>
<keyword evidence="4 5" id="KW-0472">Membrane</keyword>
<accession>A0A918GFM8</accession>
<evidence type="ECO:0000256" key="4">
    <source>
        <dbReference type="ARBA" id="ARBA00023136"/>
    </source>
</evidence>
<feature type="domain" description="ABC-2 type transporter transmembrane" evidence="6">
    <location>
        <begin position="433"/>
        <end position="620"/>
    </location>
</feature>